<dbReference type="Pfam" id="PF10576">
    <property type="entry name" value="EndIII_4Fe-2S"/>
    <property type="match status" value="1"/>
</dbReference>
<keyword evidence="9" id="KW-0378">Hydrolase</keyword>
<comment type="cofactor">
    <cofactor evidence="14">
        <name>[4Fe-4S] cluster</name>
        <dbReference type="ChEBI" id="CHEBI:49883"/>
    </cofactor>
    <text evidence="14">Binds 1 [4Fe-4S] cluster.</text>
</comment>
<evidence type="ECO:0000256" key="2">
    <source>
        <dbReference type="ARBA" id="ARBA00002933"/>
    </source>
</evidence>
<comment type="function">
    <text evidence="2">Adenine glycosylase active on G-A mispairs. MutY also corrects error-prone DNA synthesis past GO lesions which are due to the oxidatively damaged form of guanine: 7,8-dihydro-8-oxoguanine (8-oxo-dGTP).</text>
</comment>
<dbReference type="Pfam" id="PF00730">
    <property type="entry name" value="HhH-GPD"/>
    <property type="match status" value="1"/>
</dbReference>
<dbReference type="InterPro" id="IPR000445">
    <property type="entry name" value="HhH_motif"/>
</dbReference>
<evidence type="ECO:0000259" key="15">
    <source>
        <dbReference type="SMART" id="SM00478"/>
    </source>
</evidence>
<evidence type="ECO:0000256" key="10">
    <source>
        <dbReference type="ARBA" id="ARBA00023004"/>
    </source>
</evidence>
<evidence type="ECO:0000256" key="6">
    <source>
        <dbReference type="ARBA" id="ARBA00022485"/>
    </source>
</evidence>
<dbReference type="EC" id="3.2.2.31" evidence="4 14"/>
<gene>
    <name evidence="16" type="primary">mutY</name>
    <name evidence="16" type="ORF">MNKW57_05830</name>
</gene>
<dbReference type="SMART" id="SM00478">
    <property type="entry name" value="ENDO3c"/>
    <property type="match status" value="1"/>
</dbReference>
<dbReference type="PANTHER" id="PTHR42944:SF1">
    <property type="entry name" value="ADENINE DNA GLYCOSYLASE"/>
    <property type="match status" value="1"/>
</dbReference>
<protein>
    <recommendedName>
        <fullName evidence="5 14">Adenine DNA glycosylase</fullName>
        <ecNumber evidence="4 14">3.2.2.31</ecNumber>
    </recommendedName>
</protein>
<dbReference type="InterPro" id="IPR044298">
    <property type="entry name" value="MIG/MutY"/>
</dbReference>
<evidence type="ECO:0000256" key="3">
    <source>
        <dbReference type="ARBA" id="ARBA00008343"/>
    </source>
</evidence>
<dbReference type="Gene3D" id="1.10.1670.10">
    <property type="entry name" value="Helix-hairpin-Helix base-excision DNA repair enzymes (C-terminal)"/>
    <property type="match status" value="1"/>
</dbReference>
<dbReference type="InterPro" id="IPR003651">
    <property type="entry name" value="Endonuclease3_FeS-loop_motif"/>
</dbReference>
<dbReference type="InterPro" id="IPR005760">
    <property type="entry name" value="A/G_AdeGlyc_MutY"/>
</dbReference>
<evidence type="ECO:0000256" key="1">
    <source>
        <dbReference type="ARBA" id="ARBA00000843"/>
    </source>
</evidence>
<evidence type="ECO:0000313" key="17">
    <source>
        <dbReference type="Proteomes" id="UP001224392"/>
    </source>
</evidence>
<dbReference type="Pfam" id="PF00633">
    <property type="entry name" value="HHH"/>
    <property type="match status" value="1"/>
</dbReference>
<dbReference type="InterPro" id="IPR015797">
    <property type="entry name" value="NUDIX_hydrolase-like_dom_sf"/>
</dbReference>
<evidence type="ECO:0000256" key="7">
    <source>
        <dbReference type="ARBA" id="ARBA00022723"/>
    </source>
</evidence>
<sequence length="360" mass="39768">MKPVEFQRAVLRWFDQFGRKDLPWQQDINPYRVWVSEIMLQQTQVTAVIPYFQRFMQSFPTVQALAAAEQGEVLAHWSGLGYYARARNLHKCAIAVMEQHAGEFPRDVEQLAELPGIGRSTAGAIASISMGLSAPILDGNVKRVLARFYAVPGWPGQSAVAKQLWALAEELTPTERCNDYTQVMMDLGATVCTRSKPRCGECPLARYCAAHQAGNPQEYPGKKPKKEKPVRAAQLLLVLNDRGQIWLEPRPPSGIWGGLWSLPETDNTGEWLSQQGLALLEESSLPAMRHTFTHFHLDIDPLVLKVDGTAAAIVAEGGGNWYNLADFDAPRAAQKLGVPAPVVKLVQQLLALDAPLLALQ</sequence>
<dbReference type="PROSITE" id="PS01155">
    <property type="entry name" value="ENDONUCLEASE_III_2"/>
    <property type="match status" value="1"/>
</dbReference>
<dbReference type="Gene3D" id="1.10.340.30">
    <property type="entry name" value="Hypothetical protein, domain 2"/>
    <property type="match status" value="1"/>
</dbReference>
<evidence type="ECO:0000256" key="13">
    <source>
        <dbReference type="ARBA" id="ARBA00023295"/>
    </source>
</evidence>
<comment type="similarity">
    <text evidence="3 14">Belongs to the Nth/MutY family.</text>
</comment>
<evidence type="ECO:0000256" key="4">
    <source>
        <dbReference type="ARBA" id="ARBA00012045"/>
    </source>
</evidence>
<evidence type="ECO:0000256" key="5">
    <source>
        <dbReference type="ARBA" id="ARBA00022023"/>
    </source>
</evidence>
<reference evidence="16 17" key="1">
    <citation type="submission" date="2023-04" db="EMBL/GenBank/DDBJ databases">
        <title>Marinobulbifer ophiurae gen. nov., sp. Nov., isolate from tissue of brittle star Ophioplocus japonicus.</title>
        <authorList>
            <person name="Kawano K."/>
            <person name="Sawayama S."/>
            <person name="Nakagawa S."/>
        </authorList>
    </citation>
    <scope>NUCLEOTIDE SEQUENCE [LARGE SCALE GENOMIC DNA]</scope>
    <source>
        <strain evidence="16 17">NKW57</strain>
    </source>
</reference>
<dbReference type="InterPro" id="IPR004036">
    <property type="entry name" value="Endonuclease-III-like_CS2"/>
</dbReference>
<proteinExistence type="inferred from homology"/>
<keyword evidence="8 14" id="KW-0227">DNA damage</keyword>
<evidence type="ECO:0000256" key="11">
    <source>
        <dbReference type="ARBA" id="ARBA00023014"/>
    </source>
</evidence>
<keyword evidence="10 14" id="KW-0408">Iron</keyword>
<evidence type="ECO:0000256" key="14">
    <source>
        <dbReference type="RuleBase" id="RU365096"/>
    </source>
</evidence>
<dbReference type="CDD" id="cd03431">
    <property type="entry name" value="NUDIX_DNA_Glycosylase_C-MutY"/>
    <property type="match status" value="1"/>
</dbReference>
<keyword evidence="17" id="KW-1185">Reference proteome</keyword>
<dbReference type="SMART" id="SM00525">
    <property type="entry name" value="FES"/>
    <property type="match status" value="1"/>
</dbReference>
<keyword evidence="11" id="KW-0411">Iron-sulfur</keyword>
<dbReference type="PROSITE" id="PS00764">
    <property type="entry name" value="ENDONUCLEASE_III_1"/>
    <property type="match status" value="1"/>
</dbReference>
<keyword evidence="13 14" id="KW-0326">Glycosidase</keyword>
<keyword evidence="7" id="KW-0479">Metal-binding</keyword>
<dbReference type="PANTHER" id="PTHR42944">
    <property type="entry name" value="ADENINE DNA GLYCOSYLASE"/>
    <property type="match status" value="1"/>
</dbReference>
<name>A0ABQ6LW68_9GAMM</name>
<dbReference type="EMBL" id="BSYJ01000001">
    <property type="protein sequence ID" value="GMG86262.1"/>
    <property type="molecule type" value="Genomic_DNA"/>
</dbReference>
<dbReference type="Proteomes" id="UP001224392">
    <property type="component" value="Unassembled WGS sequence"/>
</dbReference>
<dbReference type="Gene3D" id="3.90.79.10">
    <property type="entry name" value="Nucleoside Triphosphate Pyrophosphohydrolase"/>
    <property type="match status" value="1"/>
</dbReference>
<comment type="caution">
    <text evidence="16">The sequence shown here is derived from an EMBL/GenBank/DDBJ whole genome shotgun (WGS) entry which is preliminary data.</text>
</comment>
<evidence type="ECO:0000256" key="9">
    <source>
        <dbReference type="ARBA" id="ARBA00022801"/>
    </source>
</evidence>
<dbReference type="Pfam" id="PF14815">
    <property type="entry name" value="NUDIX_4"/>
    <property type="match status" value="1"/>
</dbReference>
<dbReference type="RefSeq" id="WP_285762764.1">
    <property type="nucleotide sequence ID" value="NZ_BSYJ01000001.1"/>
</dbReference>
<evidence type="ECO:0000256" key="12">
    <source>
        <dbReference type="ARBA" id="ARBA00023204"/>
    </source>
</evidence>
<dbReference type="NCBIfam" id="TIGR01084">
    <property type="entry name" value="mutY"/>
    <property type="match status" value="1"/>
</dbReference>
<dbReference type="NCBIfam" id="NF008132">
    <property type="entry name" value="PRK10880.1"/>
    <property type="match status" value="1"/>
</dbReference>
<dbReference type="InterPro" id="IPR011257">
    <property type="entry name" value="DNA_glycosylase"/>
</dbReference>
<dbReference type="CDD" id="cd00056">
    <property type="entry name" value="ENDO3c"/>
    <property type="match status" value="1"/>
</dbReference>
<evidence type="ECO:0000313" key="16">
    <source>
        <dbReference type="EMBL" id="GMG86262.1"/>
    </source>
</evidence>
<dbReference type="InterPro" id="IPR003265">
    <property type="entry name" value="HhH-GPD_domain"/>
</dbReference>
<comment type="catalytic activity">
    <reaction evidence="1 14">
        <text>Hydrolyzes free adenine bases from 7,8-dihydro-8-oxoguanine:adenine mismatched double-stranded DNA, leaving an apurinic site.</text>
        <dbReference type="EC" id="3.2.2.31"/>
    </reaction>
</comment>
<accession>A0ABQ6LW68</accession>
<dbReference type="SUPFAM" id="SSF48150">
    <property type="entry name" value="DNA-glycosylase"/>
    <property type="match status" value="1"/>
</dbReference>
<keyword evidence="6" id="KW-0004">4Fe-4S</keyword>
<keyword evidence="12" id="KW-0234">DNA repair</keyword>
<evidence type="ECO:0000256" key="8">
    <source>
        <dbReference type="ARBA" id="ARBA00022763"/>
    </source>
</evidence>
<dbReference type="InterPro" id="IPR023170">
    <property type="entry name" value="HhH_base_excis_C"/>
</dbReference>
<organism evidence="16 17">
    <name type="scientific">Biformimicrobium ophioploci</name>
    <dbReference type="NCBI Taxonomy" id="3036711"/>
    <lineage>
        <taxon>Bacteria</taxon>
        <taxon>Pseudomonadati</taxon>
        <taxon>Pseudomonadota</taxon>
        <taxon>Gammaproteobacteria</taxon>
        <taxon>Cellvibrionales</taxon>
        <taxon>Microbulbiferaceae</taxon>
        <taxon>Biformimicrobium</taxon>
    </lineage>
</organism>
<dbReference type="InterPro" id="IPR004035">
    <property type="entry name" value="Endouclease-III_FeS-bd_BS"/>
</dbReference>
<feature type="domain" description="HhH-GPD" evidence="15">
    <location>
        <begin position="39"/>
        <end position="190"/>
    </location>
</feature>
<dbReference type="InterPro" id="IPR029119">
    <property type="entry name" value="MutY_C"/>
</dbReference>
<dbReference type="SUPFAM" id="SSF55811">
    <property type="entry name" value="Nudix"/>
    <property type="match status" value="1"/>
</dbReference>